<feature type="transmembrane region" description="Helical" evidence="7">
    <location>
        <begin position="376"/>
        <end position="396"/>
    </location>
</feature>
<feature type="transmembrane region" description="Helical" evidence="7">
    <location>
        <begin position="221"/>
        <end position="245"/>
    </location>
</feature>
<evidence type="ECO:0000256" key="3">
    <source>
        <dbReference type="ARBA" id="ARBA00022475"/>
    </source>
</evidence>
<dbReference type="EMBL" id="JBIALX010000027">
    <property type="protein sequence ID" value="MFF0458456.1"/>
    <property type="molecule type" value="Genomic_DNA"/>
</dbReference>
<keyword evidence="6 7" id="KW-0472">Membrane</keyword>
<evidence type="ECO:0000313" key="10">
    <source>
        <dbReference type="Proteomes" id="UP001601521"/>
    </source>
</evidence>
<dbReference type="Gene3D" id="1.20.1250.20">
    <property type="entry name" value="MFS general substrate transporter like domains"/>
    <property type="match status" value="1"/>
</dbReference>
<protein>
    <submittedName>
        <fullName evidence="9">MFS transporter</fullName>
    </submittedName>
</protein>
<dbReference type="InterPro" id="IPR020846">
    <property type="entry name" value="MFS_dom"/>
</dbReference>
<evidence type="ECO:0000256" key="2">
    <source>
        <dbReference type="ARBA" id="ARBA00022448"/>
    </source>
</evidence>
<keyword evidence="3" id="KW-1003">Cell membrane</keyword>
<feature type="transmembrane region" description="Helical" evidence="7">
    <location>
        <begin position="310"/>
        <end position="331"/>
    </location>
</feature>
<evidence type="ECO:0000256" key="1">
    <source>
        <dbReference type="ARBA" id="ARBA00004651"/>
    </source>
</evidence>
<dbReference type="InterPro" id="IPR036259">
    <property type="entry name" value="MFS_trans_sf"/>
</dbReference>
<feature type="transmembrane region" description="Helical" evidence="7">
    <location>
        <begin position="103"/>
        <end position="126"/>
    </location>
</feature>
<feature type="transmembrane region" description="Helical" evidence="7">
    <location>
        <begin position="352"/>
        <end position="370"/>
    </location>
</feature>
<feature type="transmembrane region" description="Helical" evidence="7">
    <location>
        <begin position="251"/>
        <end position="273"/>
    </location>
</feature>
<proteinExistence type="predicted"/>
<feature type="domain" description="Major facilitator superfamily (MFS) profile" evidence="8">
    <location>
        <begin position="218"/>
        <end position="410"/>
    </location>
</feature>
<comment type="subcellular location">
    <subcellularLocation>
        <location evidence="1">Cell membrane</location>
        <topology evidence="1">Multi-pass membrane protein</topology>
    </subcellularLocation>
</comment>
<evidence type="ECO:0000256" key="4">
    <source>
        <dbReference type="ARBA" id="ARBA00022692"/>
    </source>
</evidence>
<organism evidence="9 10">
    <name type="scientific">Nocardia africana</name>
    <dbReference type="NCBI Taxonomy" id="134964"/>
    <lineage>
        <taxon>Bacteria</taxon>
        <taxon>Bacillati</taxon>
        <taxon>Actinomycetota</taxon>
        <taxon>Actinomycetes</taxon>
        <taxon>Mycobacteriales</taxon>
        <taxon>Nocardiaceae</taxon>
        <taxon>Nocardia</taxon>
    </lineage>
</organism>
<keyword evidence="4 7" id="KW-0812">Transmembrane</keyword>
<dbReference type="PANTHER" id="PTHR23513">
    <property type="entry name" value="INTEGRAL MEMBRANE EFFLUX PROTEIN-RELATED"/>
    <property type="match status" value="1"/>
</dbReference>
<feature type="transmembrane region" description="Helical" evidence="7">
    <location>
        <begin position="285"/>
        <end position="304"/>
    </location>
</feature>
<dbReference type="PANTHER" id="PTHR23513:SF6">
    <property type="entry name" value="MAJOR FACILITATOR SUPERFAMILY ASSOCIATED DOMAIN-CONTAINING PROTEIN"/>
    <property type="match status" value="1"/>
</dbReference>
<name>A0ABW6NTL1_9NOCA</name>
<evidence type="ECO:0000313" key="9">
    <source>
        <dbReference type="EMBL" id="MFF0458456.1"/>
    </source>
</evidence>
<gene>
    <name evidence="9" type="ORF">ACFYTH_34335</name>
</gene>
<dbReference type="Pfam" id="PF05977">
    <property type="entry name" value="MFS_3"/>
    <property type="match status" value="1"/>
</dbReference>
<accession>A0ABW6NTL1</accession>
<feature type="transmembrane region" description="Helical" evidence="7">
    <location>
        <begin position="45"/>
        <end position="67"/>
    </location>
</feature>
<keyword evidence="10" id="KW-1185">Reference proteome</keyword>
<dbReference type="RefSeq" id="WP_387256040.1">
    <property type="nucleotide sequence ID" value="NZ_JBIALX010000027.1"/>
</dbReference>
<evidence type="ECO:0000256" key="6">
    <source>
        <dbReference type="ARBA" id="ARBA00023136"/>
    </source>
</evidence>
<evidence type="ECO:0000256" key="7">
    <source>
        <dbReference type="SAM" id="Phobius"/>
    </source>
</evidence>
<reference evidence="9 10" key="1">
    <citation type="submission" date="2024-10" db="EMBL/GenBank/DDBJ databases">
        <title>The Natural Products Discovery Center: Release of the First 8490 Sequenced Strains for Exploring Actinobacteria Biosynthetic Diversity.</title>
        <authorList>
            <person name="Kalkreuter E."/>
            <person name="Kautsar S.A."/>
            <person name="Yang D."/>
            <person name="Bader C.D."/>
            <person name="Teijaro C.N."/>
            <person name="Fluegel L."/>
            <person name="Davis C.M."/>
            <person name="Simpson J.R."/>
            <person name="Lauterbach L."/>
            <person name="Steele A.D."/>
            <person name="Gui C."/>
            <person name="Meng S."/>
            <person name="Li G."/>
            <person name="Viehrig K."/>
            <person name="Ye F."/>
            <person name="Su P."/>
            <person name="Kiefer A.F."/>
            <person name="Nichols A."/>
            <person name="Cepeda A.J."/>
            <person name="Yan W."/>
            <person name="Fan B."/>
            <person name="Jiang Y."/>
            <person name="Adhikari A."/>
            <person name="Zheng C.-J."/>
            <person name="Schuster L."/>
            <person name="Cowan T.M."/>
            <person name="Smanski M.J."/>
            <person name="Chevrette M.G."/>
            <person name="De Carvalho L.P.S."/>
            <person name="Shen B."/>
        </authorList>
    </citation>
    <scope>NUCLEOTIDE SEQUENCE [LARGE SCALE GENOMIC DNA]</scope>
    <source>
        <strain evidence="9 10">NPDC004550</strain>
    </source>
</reference>
<evidence type="ECO:0000259" key="8">
    <source>
        <dbReference type="PROSITE" id="PS50850"/>
    </source>
</evidence>
<dbReference type="PROSITE" id="PS50850">
    <property type="entry name" value="MFS"/>
    <property type="match status" value="1"/>
</dbReference>
<dbReference type="SUPFAM" id="SSF103473">
    <property type="entry name" value="MFS general substrate transporter"/>
    <property type="match status" value="1"/>
</dbReference>
<dbReference type="CDD" id="cd06173">
    <property type="entry name" value="MFS_MefA_like"/>
    <property type="match status" value="1"/>
</dbReference>
<feature type="transmembrane region" description="Helical" evidence="7">
    <location>
        <begin position="74"/>
        <end position="97"/>
    </location>
</feature>
<dbReference type="InterPro" id="IPR010290">
    <property type="entry name" value="TM_effector"/>
</dbReference>
<dbReference type="Proteomes" id="UP001601521">
    <property type="component" value="Unassembled WGS sequence"/>
</dbReference>
<keyword evidence="5 7" id="KW-1133">Transmembrane helix</keyword>
<evidence type="ECO:0000256" key="5">
    <source>
        <dbReference type="ARBA" id="ARBA00022989"/>
    </source>
</evidence>
<sequence>MPLRRNRSFVLLWAGQSVSLIGSQVTILALPLVAAVTLGANAWQMGVLVAASRAPYLMLGLPAGVWIDRLPRRAVFVVCACGQACSLVVVPLAGALHVLSLDLLAMVAFVTGAFAVFADIATLSLVPMVVPRARLTAGQGALESSQSVAQTAGPALAGWLVQMLTAPFAILADAMSFLFAASAVARMKIHEPRIGSADKTGLGRQMADGARAVFGHRVLRFVTLCTASHILCYNAFTAVFVLYLVRDLGMRPSVVGVVLSAGAFGGLVGSMVAGRIGRRLGMDRAMATAIVLAGVSSAAVATVTDSSVRSIAVVATSQAVMWFALQIYNVLQVPVRYAVTPETMHGRVNATIRTTVWGIAPLGALMGGIAGDLVGLHATLVVSGVGAALASLWLIVPRTTRIHDLAVAAQ</sequence>
<keyword evidence="2" id="KW-0813">Transport</keyword>
<comment type="caution">
    <text evidence="9">The sequence shown here is derived from an EMBL/GenBank/DDBJ whole genome shotgun (WGS) entry which is preliminary data.</text>
</comment>